<dbReference type="AlphaFoldDB" id="A0A419T8U0"/>
<feature type="transmembrane region" description="Helical" evidence="8">
    <location>
        <begin position="160"/>
        <end position="180"/>
    </location>
</feature>
<dbReference type="GO" id="GO:0005886">
    <property type="term" value="C:plasma membrane"/>
    <property type="evidence" value="ECO:0007669"/>
    <property type="project" value="TreeGrafter"/>
</dbReference>
<dbReference type="InterPro" id="IPR038377">
    <property type="entry name" value="Na/Glc_symporter_sf"/>
</dbReference>
<gene>
    <name evidence="9" type="ORF">BET03_08770</name>
</gene>
<dbReference type="EMBL" id="MCIB01000004">
    <property type="protein sequence ID" value="RKD33806.1"/>
    <property type="molecule type" value="Genomic_DNA"/>
</dbReference>
<name>A0A419T8U0_9FIRM</name>
<dbReference type="OrthoDB" id="9766407at2"/>
<dbReference type="CDD" id="cd10322">
    <property type="entry name" value="SLC5sbd"/>
    <property type="match status" value="1"/>
</dbReference>
<protein>
    <submittedName>
        <fullName evidence="9">Sodium:proline symporter</fullName>
    </submittedName>
</protein>
<evidence type="ECO:0000256" key="3">
    <source>
        <dbReference type="ARBA" id="ARBA00022448"/>
    </source>
</evidence>
<feature type="transmembrane region" description="Helical" evidence="8">
    <location>
        <begin position="263"/>
        <end position="284"/>
    </location>
</feature>
<dbReference type="PANTHER" id="PTHR48086">
    <property type="entry name" value="SODIUM/PROLINE SYMPORTER-RELATED"/>
    <property type="match status" value="1"/>
</dbReference>
<sequence>MEVISKPSLIWYLLAYAIIMVFLGIRSSQKINNSEDFILAGRGLGAFVLMGTLIATWCGSGTITGGPNSLAYSYGFWTAVSQSSVEVIGILFLVIIANKIRENGKYTISEILQEKYGEGARILSVIIIVMAYLGIVSYQYKGLGYILNVATGIDVELATILGTILIIFLATVGGLMSVALTDAMSAFFIVIGVIIGAPVAMSMAGGWDNAMATLPKDSSILGGLTPLQFIGYIVPALFLLLGDQNMYQRLSASKGKNETKLGAIGWLIGILVIYPAVAVIAFAARVNFPDINPGMALIATTTIMPTFIGGLMLAAAAAFIVTTGNSFLLSAATSVTYDIYGRYINPSASEEKKLKIIKIIIPILGVLAFIIINYFSQILEVQMYAYTVYGAGITPAVLAVFLWKDVTKEAGISSMLVGVTTTLVWEIILKKPMDLNSSVVSIPIAIITIIIVTFLTRNKNKTSNIHEVNG</sequence>
<dbReference type="PANTHER" id="PTHR48086:SF7">
    <property type="entry name" value="SODIUM-SOLUTE SYMPORTER-RELATED"/>
    <property type="match status" value="1"/>
</dbReference>
<evidence type="ECO:0000313" key="9">
    <source>
        <dbReference type="EMBL" id="RKD33806.1"/>
    </source>
</evidence>
<feature type="transmembrane region" description="Helical" evidence="8">
    <location>
        <begin position="435"/>
        <end position="455"/>
    </location>
</feature>
<evidence type="ECO:0000256" key="5">
    <source>
        <dbReference type="ARBA" id="ARBA00022989"/>
    </source>
</evidence>
<keyword evidence="5 8" id="KW-1133">Transmembrane helix</keyword>
<feature type="transmembrane region" description="Helical" evidence="8">
    <location>
        <begin position="37"/>
        <end position="57"/>
    </location>
</feature>
<feature type="transmembrane region" description="Helical" evidence="8">
    <location>
        <begin position="381"/>
        <end position="403"/>
    </location>
</feature>
<dbReference type="PROSITE" id="PS50283">
    <property type="entry name" value="NA_SOLUT_SYMP_3"/>
    <property type="match status" value="1"/>
</dbReference>
<evidence type="ECO:0000313" key="10">
    <source>
        <dbReference type="Proteomes" id="UP000284177"/>
    </source>
</evidence>
<evidence type="ECO:0000256" key="1">
    <source>
        <dbReference type="ARBA" id="ARBA00004141"/>
    </source>
</evidence>
<feature type="transmembrane region" description="Helical" evidence="8">
    <location>
        <begin position="187"/>
        <end position="207"/>
    </location>
</feature>
<evidence type="ECO:0000256" key="2">
    <source>
        <dbReference type="ARBA" id="ARBA00006434"/>
    </source>
</evidence>
<evidence type="ECO:0000256" key="8">
    <source>
        <dbReference type="SAM" id="Phobius"/>
    </source>
</evidence>
<keyword evidence="6 8" id="KW-0472">Membrane</keyword>
<reference evidence="9 10" key="1">
    <citation type="submission" date="2016-08" db="EMBL/GenBank/DDBJ databases">
        <title>Novel Firmicutes and Novel Genomes.</title>
        <authorList>
            <person name="Poppleton D.I."/>
            <person name="Gribaldo S."/>
        </authorList>
    </citation>
    <scope>NUCLEOTIDE SEQUENCE [LARGE SCALE GENOMIC DNA]</scope>
    <source>
        <strain evidence="9 10">CTT3</strain>
    </source>
</reference>
<organism evidence="9 10">
    <name type="scientific">Thermohalobacter berrensis</name>
    <dbReference type="NCBI Taxonomy" id="99594"/>
    <lineage>
        <taxon>Bacteria</taxon>
        <taxon>Bacillati</taxon>
        <taxon>Bacillota</taxon>
        <taxon>Tissierellia</taxon>
        <taxon>Tissierellales</taxon>
        <taxon>Thermohalobacteraceae</taxon>
        <taxon>Thermohalobacter</taxon>
    </lineage>
</organism>
<comment type="subcellular location">
    <subcellularLocation>
        <location evidence="1">Membrane</location>
        <topology evidence="1">Multi-pass membrane protein</topology>
    </subcellularLocation>
</comment>
<feature type="transmembrane region" description="Helical" evidence="8">
    <location>
        <begin position="219"/>
        <end position="242"/>
    </location>
</feature>
<feature type="transmembrane region" description="Helical" evidence="8">
    <location>
        <begin position="6"/>
        <end position="25"/>
    </location>
</feature>
<comment type="similarity">
    <text evidence="2 7">Belongs to the sodium:solute symporter (SSF) (TC 2.A.21) family.</text>
</comment>
<dbReference type="GO" id="GO:0022857">
    <property type="term" value="F:transmembrane transporter activity"/>
    <property type="evidence" value="ECO:0007669"/>
    <property type="project" value="InterPro"/>
</dbReference>
<evidence type="ECO:0000256" key="6">
    <source>
        <dbReference type="ARBA" id="ARBA00023136"/>
    </source>
</evidence>
<keyword evidence="3" id="KW-0813">Transport</keyword>
<keyword evidence="10" id="KW-1185">Reference proteome</keyword>
<evidence type="ECO:0000256" key="7">
    <source>
        <dbReference type="RuleBase" id="RU362091"/>
    </source>
</evidence>
<dbReference type="Pfam" id="PF00474">
    <property type="entry name" value="SSF"/>
    <property type="match status" value="1"/>
</dbReference>
<feature type="transmembrane region" description="Helical" evidence="8">
    <location>
        <begin position="119"/>
        <end position="140"/>
    </location>
</feature>
<feature type="transmembrane region" description="Helical" evidence="8">
    <location>
        <begin position="77"/>
        <end position="98"/>
    </location>
</feature>
<dbReference type="Gene3D" id="1.20.1730.10">
    <property type="entry name" value="Sodium/glucose cotransporter"/>
    <property type="match status" value="1"/>
</dbReference>
<dbReference type="InterPro" id="IPR001734">
    <property type="entry name" value="Na/solute_symporter"/>
</dbReference>
<dbReference type="InterPro" id="IPR050277">
    <property type="entry name" value="Sodium:Solute_Symporter"/>
</dbReference>
<proteinExistence type="inferred from homology"/>
<comment type="caution">
    <text evidence="9">The sequence shown here is derived from an EMBL/GenBank/DDBJ whole genome shotgun (WGS) entry which is preliminary data.</text>
</comment>
<feature type="transmembrane region" description="Helical" evidence="8">
    <location>
        <begin position="356"/>
        <end position="375"/>
    </location>
</feature>
<feature type="transmembrane region" description="Helical" evidence="8">
    <location>
        <begin position="410"/>
        <end position="429"/>
    </location>
</feature>
<feature type="transmembrane region" description="Helical" evidence="8">
    <location>
        <begin position="296"/>
        <end position="321"/>
    </location>
</feature>
<dbReference type="RefSeq" id="WP_120167588.1">
    <property type="nucleotide sequence ID" value="NZ_MCIB01000004.1"/>
</dbReference>
<accession>A0A419T8U0</accession>
<dbReference type="Proteomes" id="UP000284177">
    <property type="component" value="Unassembled WGS sequence"/>
</dbReference>
<evidence type="ECO:0000256" key="4">
    <source>
        <dbReference type="ARBA" id="ARBA00022692"/>
    </source>
</evidence>
<keyword evidence="4 8" id="KW-0812">Transmembrane</keyword>